<reference evidence="3 4" key="1">
    <citation type="journal article" date="2010" name="Proc. Natl. Acad. Sci. U.S.A.">
        <title>Genome analysis of Bifidobacterium bifidum PRL2010 reveals metabolic pathways for host-derived glycan foraging.</title>
        <authorList>
            <person name="Turroni F."/>
            <person name="Bottacini F."/>
            <person name="Foroni E."/>
            <person name="Mulder I."/>
            <person name="Kim J.H."/>
            <person name="Zomer A."/>
            <person name="Sanchez B."/>
            <person name="Bidossi A."/>
            <person name="Ferrarini A."/>
            <person name="Giubellini V."/>
            <person name="Delledonne M."/>
            <person name="Henrissat B."/>
            <person name="Coutinho P."/>
            <person name="Oggioni M."/>
            <person name="Fitzgerald G.F."/>
            <person name="Mills D."/>
            <person name="Margolles A."/>
            <person name="Kelly D."/>
            <person name="van Sinderen D."/>
            <person name="Ventura M."/>
        </authorList>
    </citation>
    <scope>NUCLEOTIDE SEQUENCE [LARGE SCALE GENOMIC DNA]</scope>
    <source>
        <strain evidence="3 4">PRL2010</strain>
    </source>
</reference>
<feature type="transmembrane region" description="Helical" evidence="1">
    <location>
        <begin position="734"/>
        <end position="754"/>
    </location>
</feature>
<feature type="transmembrane region" description="Helical" evidence="1">
    <location>
        <begin position="627"/>
        <end position="647"/>
    </location>
</feature>
<feature type="transmembrane region" description="Helical" evidence="1">
    <location>
        <begin position="766"/>
        <end position="789"/>
    </location>
</feature>
<feature type="transmembrane region" description="Helical" evidence="1">
    <location>
        <begin position="413"/>
        <end position="431"/>
    </location>
</feature>
<dbReference type="Pfam" id="PF13632">
    <property type="entry name" value="Glyco_trans_2_3"/>
    <property type="match status" value="1"/>
</dbReference>
<dbReference type="RefSeq" id="WP_013389766.1">
    <property type="nucleotide sequence ID" value="NC_014638.1"/>
</dbReference>
<dbReference type="eggNOG" id="COG5617">
    <property type="taxonomic scope" value="Bacteria"/>
</dbReference>
<keyword evidence="1" id="KW-0472">Membrane</keyword>
<feature type="domain" description="Glycosyltransferase 2-like" evidence="2">
    <location>
        <begin position="131"/>
        <end position="319"/>
    </location>
</feature>
<dbReference type="InterPro" id="IPR029044">
    <property type="entry name" value="Nucleotide-diphossugar_trans"/>
</dbReference>
<dbReference type="OrthoDB" id="3734530at2"/>
<proteinExistence type="predicted"/>
<name>A0A0H3EC53_BIFBP</name>
<dbReference type="Proteomes" id="UP000002312">
    <property type="component" value="Chromosome"/>
</dbReference>
<dbReference type="SUPFAM" id="SSF53448">
    <property type="entry name" value="Nucleotide-diphospho-sugar transferases"/>
    <property type="match status" value="1"/>
</dbReference>
<feature type="transmembrane region" description="Helical" evidence="1">
    <location>
        <begin position="550"/>
        <end position="567"/>
    </location>
</feature>
<dbReference type="PATRIC" id="fig|702459.3.peg.757"/>
<sequence length="1049" mass="111969">MSSTGNSDIQRILADVMANRPYSHRQNVDPTVVAVVTVEEDMRFLPDTMGALLRQTVLPGVIVIADCAGGDNPPVQSQFQVIPAPSGLVSSVPQPKTVTVELVGVKGARSFYHGVAKALHDAQLDSSTRAVWLLHDDSRPADDTCLESLLETWRNDPTASVLGAKQLDWQAEHLHDVGAYAYRHRVESLVVDGEPDQEQYDGRRDVFSVSLAGTLVSIETMHELGGADDWFTTFAESEDFCRRVCLSGRRVVVVPQARIAHRRARFEGVRTKGGEPVDEDRPIDSSMARIRGRMRYSYTDTRLMMWPFVWVFGVFAAIGKAIAKLFAKRPYEALCELVAPWTLWGGLPRAIAARRRVSRQESVPIGRLGVLVANRQQVAQWHDRVQALSDQRHVVLLSPLAKAHLRRRAIQRWLLAVAMALVCFGVVAVMHGTTLRAVLSGASLCSDSLLPTGGDFGQLWRAATTSWVFGDGIAAPPAPWLLVWGLASVITAGNVSAAIALVTFAAAPLMALSFWAFAGVFTRSDAVRVACGLLWASFALGLGLFSAGDVPMLTVMVFLPAAFAFVFRAVGLYRTEDQVTAHPSVQAAALAALCFVPPVAAEPQLMLSLIVVFVVFLAVVPRHRAMLLLIPLPSGFVIAPTIINAVHHASEGAWRQLFGDVMVPLSARNGAPDASGFATLAMRAFGVDDTAGNGLAGLSAAGVFGIGVLVLLAVVTVLAVASLFLPFALRASRMMWVVTLSGGALAVASSRIVVAVDDDGPVAGSVLPGVVFALLGLLACVGLVSGMAVHRFSLLRQGNGSQPVLTRLEGRKAKNAKVHAVFARIGRGVLVAVLVAGAVSCTAASAMEPGSNGLHASRSDDGLPMVATDYLGKDDAHRVLAITAESSTGVRYTTMRTSRGDLMDSSPALRARVADGGHDSRDAVLSSASARLLVSADADAIADISALGYGGLYVVRPSADDGGSQATEQLISNITASEGIQSVVSNTSGVYYRLTLVDSATQRVPQDGMLKQRHLAYRYAWLVCMGVVMGLYCVVAFPRSHRRFIEEDQ</sequence>
<evidence type="ECO:0000313" key="4">
    <source>
        <dbReference type="Proteomes" id="UP000002312"/>
    </source>
</evidence>
<dbReference type="EMBL" id="CP001840">
    <property type="protein sequence ID" value="ADP35815.1"/>
    <property type="molecule type" value="Genomic_DNA"/>
</dbReference>
<evidence type="ECO:0000259" key="2">
    <source>
        <dbReference type="Pfam" id="PF13632"/>
    </source>
</evidence>
<dbReference type="KEGG" id="bbp:BBPR_0727"/>
<dbReference type="PANTHER" id="PTHR43179:SF7">
    <property type="entry name" value="RHAMNOSYLTRANSFERASE WBBL"/>
    <property type="match status" value="1"/>
</dbReference>
<evidence type="ECO:0000256" key="1">
    <source>
        <dbReference type="SAM" id="Phobius"/>
    </source>
</evidence>
<dbReference type="PANTHER" id="PTHR43179">
    <property type="entry name" value="RHAMNOSYLTRANSFERASE WBBL"/>
    <property type="match status" value="1"/>
</dbReference>
<dbReference type="HOGENOM" id="CLU_005856_0_0_11"/>
<evidence type="ECO:0000313" key="3">
    <source>
        <dbReference type="EMBL" id="ADP35815.1"/>
    </source>
</evidence>
<dbReference type="InterPro" id="IPR001173">
    <property type="entry name" value="Glyco_trans_2-like"/>
</dbReference>
<feature type="transmembrane region" description="Helical" evidence="1">
    <location>
        <begin position="303"/>
        <end position="323"/>
    </location>
</feature>
<accession>A0A0H3EC53</accession>
<feature type="transmembrane region" description="Helical" evidence="1">
    <location>
        <begin position="526"/>
        <end position="544"/>
    </location>
</feature>
<gene>
    <name evidence="3" type="ordered locus">BBPR_0727</name>
</gene>
<feature type="transmembrane region" description="Helical" evidence="1">
    <location>
        <begin position="1019"/>
        <end position="1037"/>
    </location>
</feature>
<feature type="transmembrane region" description="Helical" evidence="1">
    <location>
        <begin position="481"/>
        <end position="514"/>
    </location>
</feature>
<dbReference type="eggNOG" id="COG1216">
    <property type="taxonomic scope" value="Bacteria"/>
</dbReference>
<feature type="transmembrane region" description="Helical" evidence="1">
    <location>
        <begin position="604"/>
        <end position="620"/>
    </location>
</feature>
<organism evidence="3 4">
    <name type="scientific">Bifidobacterium bifidum (strain PRL2010)</name>
    <dbReference type="NCBI Taxonomy" id="702459"/>
    <lineage>
        <taxon>Bacteria</taxon>
        <taxon>Bacillati</taxon>
        <taxon>Actinomycetota</taxon>
        <taxon>Actinomycetes</taxon>
        <taxon>Bifidobacteriales</taxon>
        <taxon>Bifidobacteriaceae</taxon>
        <taxon>Bifidobacterium</taxon>
    </lineage>
</organism>
<feature type="transmembrane region" description="Helical" evidence="1">
    <location>
        <begin position="703"/>
        <end position="727"/>
    </location>
</feature>
<keyword evidence="1" id="KW-1133">Transmembrane helix</keyword>
<dbReference type="Gene3D" id="3.90.550.10">
    <property type="entry name" value="Spore Coat Polysaccharide Biosynthesis Protein SpsA, Chain A"/>
    <property type="match status" value="1"/>
</dbReference>
<protein>
    <recommendedName>
        <fullName evidence="2">Glycosyltransferase 2-like domain-containing protein</fullName>
    </recommendedName>
</protein>
<dbReference type="AlphaFoldDB" id="A0A0H3EC53"/>
<feature type="transmembrane region" description="Helical" evidence="1">
    <location>
        <begin position="579"/>
        <end position="598"/>
    </location>
</feature>
<keyword evidence="1" id="KW-0812">Transmembrane</keyword>